<proteinExistence type="predicted"/>
<dbReference type="AlphaFoldDB" id="A0A4C2A8J2"/>
<accession>A0A4C2A8J2</accession>
<feature type="region of interest" description="Disordered" evidence="1">
    <location>
        <begin position="66"/>
        <end position="95"/>
    </location>
</feature>
<keyword evidence="2" id="KW-0732">Signal</keyword>
<protein>
    <submittedName>
        <fullName evidence="3">Uncharacterized protein</fullName>
    </submittedName>
</protein>
<organism evidence="3 4">
    <name type="scientific">Eumeta variegata</name>
    <name type="common">Bagworm moth</name>
    <name type="synonym">Eumeta japonica</name>
    <dbReference type="NCBI Taxonomy" id="151549"/>
    <lineage>
        <taxon>Eukaryota</taxon>
        <taxon>Metazoa</taxon>
        <taxon>Ecdysozoa</taxon>
        <taxon>Arthropoda</taxon>
        <taxon>Hexapoda</taxon>
        <taxon>Insecta</taxon>
        <taxon>Pterygota</taxon>
        <taxon>Neoptera</taxon>
        <taxon>Endopterygota</taxon>
        <taxon>Lepidoptera</taxon>
        <taxon>Glossata</taxon>
        <taxon>Ditrysia</taxon>
        <taxon>Tineoidea</taxon>
        <taxon>Psychidae</taxon>
        <taxon>Oiketicinae</taxon>
        <taxon>Eumeta</taxon>
    </lineage>
</organism>
<name>A0A4C2A8J2_EUMVA</name>
<evidence type="ECO:0000313" key="3">
    <source>
        <dbReference type="EMBL" id="GBP95509.1"/>
    </source>
</evidence>
<gene>
    <name evidence="3" type="ORF">EVAR_100172_1</name>
</gene>
<reference evidence="3 4" key="1">
    <citation type="journal article" date="2019" name="Commun. Biol.">
        <title>The bagworm genome reveals a unique fibroin gene that provides high tensile strength.</title>
        <authorList>
            <person name="Kono N."/>
            <person name="Nakamura H."/>
            <person name="Ohtoshi R."/>
            <person name="Tomita M."/>
            <person name="Numata K."/>
            <person name="Arakawa K."/>
        </authorList>
    </citation>
    <scope>NUCLEOTIDE SEQUENCE [LARGE SCALE GENOMIC DNA]</scope>
</reference>
<keyword evidence="4" id="KW-1185">Reference proteome</keyword>
<sequence>MHTGLCTGGVISTLILLSLSAQPACTANEFLHLHCRPMILCPPCSDSDLLPTLDSEYVPAPNQMVTTGAGAERARAADSPRRRRDRTNKLNSPTTLCDARSGTVPSGCRLRRVPDFDSDYCSLSDLFAGSECNVTYTRFTV</sequence>
<feature type="signal peptide" evidence="2">
    <location>
        <begin position="1"/>
        <end position="27"/>
    </location>
</feature>
<evidence type="ECO:0000313" key="4">
    <source>
        <dbReference type="Proteomes" id="UP000299102"/>
    </source>
</evidence>
<evidence type="ECO:0000256" key="2">
    <source>
        <dbReference type="SAM" id="SignalP"/>
    </source>
</evidence>
<comment type="caution">
    <text evidence="3">The sequence shown here is derived from an EMBL/GenBank/DDBJ whole genome shotgun (WGS) entry which is preliminary data.</text>
</comment>
<dbReference type="EMBL" id="BGZK01002641">
    <property type="protein sequence ID" value="GBP95509.1"/>
    <property type="molecule type" value="Genomic_DNA"/>
</dbReference>
<dbReference type="Proteomes" id="UP000299102">
    <property type="component" value="Unassembled WGS sequence"/>
</dbReference>
<evidence type="ECO:0000256" key="1">
    <source>
        <dbReference type="SAM" id="MobiDB-lite"/>
    </source>
</evidence>
<feature type="chain" id="PRO_5020038187" evidence="2">
    <location>
        <begin position="28"/>
        <end position="141"/>
    </location>
</feature>